<name>A0A8T1H6S9_9STRA</name>
<dbReference type="EMBL" id="RCMV01001572">
    <property type="protein sequence ID" value="KAG3208025.1"/>
    <property type="molecule type" value="Genomic_DNA"/>
</dbReference>
<dbReference type="Proteomes" id="UP000760860">
    <property type="component" value="Unassembled WGS sequence"/>
</dbReference>
<comment type="caution">
    <text evidence="1">The sequence shown here is derived from an EMBL/GenBank/DDBJ whole genome shotgun (WGS) entry which is preliminary data.</text>
</comment>
<gene>
    <name evidence="1" type="ORF">PC129_g20945</name>
</gene>
<evidence type="ECO:0000313" key="1">
    <source>
        <dbReference type="EMBL" id="KAG3208025.1"/>
    </source>
</evidence>
<sequence>MRHSCGHSSRTSTARGVAPHAALPKARVVARLYGGYHQLRLIKTECSPYTCRIFRYHQMLSVSTESNNIAQGEPYATVVGILCGVVSSVGWTHAVRADGGRRESGWGPHEYQMTSCALLLTTWHALRLHPRLLR</sequence>
<evidence type="ECO:0000313" key="2">
    <source>
        <dbReference type="Proteomes" id="UP000760860"/>
    </source>
</evidence>
<proteinExistence type="predicted"/>
<reference evidence="1" key="1">
    <citation type="submission" date="2018-05" db="EMBL/GenBank/DDBJ databases">
        <title>Effector identification in a new, highly contiguous assembly of the strawberry crown rot pathogen Phytophthora cactorum.</title>
        <authorList>
            <person name="Armitage A.D."/>
            <person name="Nellist C.F."/>
            <person name="Bates H."/>
            <person name="Vickerstaff R.J."/>
            <person name="Harrison R.J."/>
        </authorList>
    </citation>
    <scope>NUCLEOTIDE SEQUENCE</scope>
    <source>
        <strain evidence="1">P421</strain>
    </source>
</reference>
<dbReference type="AlphaFoldDB" id="A0A8T1H6S9"/>
<accession>A0A8T1H6S9</accession>
<protein>
    <submittedName>
        <fullName evidence="1">Uncharacterized protein</fullName>
    </submittedName>
</protein>
<organism evidence="1 2">
    <name type="scientific">Phytophthora cactorum</name>
    <dbReference type="NCBI Taxonomy" id="29920"/>
    <lineage>
        <taxon>Eukaryota</taxon>
        <taxon>Sar</taxon>
        <taxon>Stramenopiles</taxon>
        <taxon>Oomycota</taxon>
        <taxon>Peronosporomycetes</taxon>
        <taxon>Peronosporales</taxon>
        <taxon>Peronosporaceae</taxon>
        <taxon>Phytophthora</taxon>
    </lineage>
</organism>